<protein>
    <recommendedName>
        <fullName evidence="3">Phosphate acetyl/butaryl transferase domain-containing protein</fullName>
    </recommendedName>
</protein>
<dbReference type="EMBL" id="UINC01207072">
    <property type="protein sequence ID" value="SVE29010.1"/>
    <property type="molecule type" value="Genomic_DNA"/>
</dbReference>
<organism evidence="4">
    <name type="scientific">marine metagenome</name>
    <dbReference type="NCBI Taxonomy" id="408172"/>
    <lineage>
        <taxon>unclassified sequences</taxon>
        <taxon>metagenomes</taxon>
        <taxon>ecological metagenomes</taxon>
    </lineage>
</organism>
<dbReference type="PANTHER" id="PTHR43356">
    <property type="entry name" value="PHOSPHATE ACETYLTRANSFERASE"/>
    <property type="match status" value="1"/>
</dbReference>
<dbReference type="Pfam" id="PF01515">
    <property type="entry name" value="PTA_PTB"/>
    <property type="match status" value="1"/>
</dbReference>
<gene>
    <name evidence="4" type="ORF">METZ01_LOCUS481864</name>
</gene>
<feature type="domain" description="Phosphate acetyl/butaryl transferase" evidence="3">
    <location>
        <begin position="5"/>
        <end position="129"/>
    </location>
</feature>
<dbReference type="PANTHER" id="PTHR43356:SF3">
    <property type="entry name" value="PHOSPHATE ACETYLTRANSFERASE"/>
    <property type="match status" value="1"/>
</dbReference>
<evidence type="ECO:0000256" key="1">
    <source>
        <dbReference type="ARBA" id="ARBA00022679"/>
    </source>
</evidence>
<sequence length="140" mass="15129">MGRFIRPRVAMVSFSNFGSAPHEESRRMAEAVDLVRAADPDLEIDGEMQADTAVDAIKLWDTYPFTHLKGPANVLVFPRLSAANAAYKLLDCLGGADVIGPVLLGMAKPVHILQRGCSVQAVLNLATVASVDWQARNKLV</sequence>
<keyword evidence="1" id="KW-0808">Transferase</keyword>
<evidence type="ECO:0000313" key="4">
    <source>
        <dbReference type="EMBL" id="SVE29010.1"/>
    </source>
</evidence>
<dbReference type="AlphaFoldDB" id="A0A383CAC6"/>
<dbReference type="SUPFAM" id="SSF53659">
    <property type="entry name" value="Isocitrate/Isopropylmalate dehydrogenase-like"/>
    <property type="match status" value="1"/>
</dbReference>
<evidence type="ECO:0000259" key="3">
    <source>
        <dbReference type="Pfam" id="PF01515"/>
    </source>
</evidence>
<dbReference type="InterPro" id="IPR050500">
    <property type="entry name" value="Phos_Acetyltrans/Butyryltrans"/>
</dbReference>
<accession>A0A383CAC6</accession>
<name>A0A383CAC6_9ZZZZ</name>
<proteinExistence type="predicted"/>
<dbReference type="InterPro" id="IPR002505">
    <property type="entry name" value="PTA_PTB"/>
</dbReference>
<reference evidence="4" key="1">
    <citation type="submission" date="2018-05" db="EMBL/GenBank/DDBJ databases">
        <authorList>
            <person name="Lanie J.A."/>
            <person name="Ng W.-L."/>
            <person name="Kazmierczak K.M."/>
            <person name="Andrzejewski T.M."/>
            <person name="Davidsen T.M."/>
            <person name="Wayne K.J."/>
            <person name="Tettelin H."/>
            <person name="Glass J.I."/>
            <person name="Rusch D."/>
            <person name="Podicherti R."/>
            <person name="Tsui H.-C.T."/>
            <person name="Winkler M.E."/>
        </authorList>
    </citation>
    <scope>NUCLEOTIDE SEQUENCE</scope>
</reference>
<dbReference type="Gene3D" id="3.40.718.10">
    <property type="entry name" value="Isopropylmalate Dehydrogenase"/>
    <property type="match status" value="1"/>
</dbReference>
<evidence type="ECO:0000256" key="2">
    <source>
        <dbReference type="ARBA" id="ARBA00023315"/>
    </source>
</evidence>
<keyword evidence="2" id="KW-0012">Acyltransferase</keyword>
<dbReference type="GO" id="GO:0016746">
    <property type="term" value="F:acyltransferase activity"/>
    <property type="evidence" value="ECO:0007669"/>
    <property type="project" value="UniProtKB-KW"/>
</dbReference>